<gene>
    <name evidence="1" type="ORF">QFC24_000056</name>
</gene>
<reference evidence="1" key="1">
    <citation type="submission" date="2023-04" db="EMBL/GenBank/DDBJ databases">
        <title>Draft Genome sequencing of Naganishia species isolated from polar environments using Oxford Nanopore Technology.</title>
        <authorList>
            <person name="Leo P."/>
            <person name="Venkateswaran K."/>
        </authorList>
    </citation>
    <scope>NUCLEOTIDE SEQUENCE</scope>
    <source>
        <strain evidence="1">DBVPG 5303</strain>
    </source>
</reference>
<proteinExistence type="predicted"/>
<keyword evidence="2" id="KW-1185">Reference proteome</keyword>
<comment type="caution">
    <text evidence="1">The sequence shown here is derived from an EMBL/GenBank/DDBJ whole genome shotgun (WGS) entry which is preliminary data.</text>
</comment>
<protein>
    <submittedName>
        <fullName evidence="1">Uncharacterized protein</fullName>
    </submittedName>
</protein>
<sequence length="114" mass="11923">MFFALNIARSAPRRAITLAATTTTRPISSTATRAFPASDMENPGKPINVSENSQHPDQAKRGNEPANDAELDPKKSSEGGEAGSATFARPTKEPDAAKKPLSMGSGTPGTNKLD</sequence>
<evidence type="ECO:0000313" key="2">
    <source>
        <dbReference type="Proteomes" id="UP001234202"/>
    </source>
</evidence>
<organism evidence="1 2">
    <name type="scientific">Naganishia onofrii</name>
    <dbReference type="NCBI Taxonomy" id="1851511"/>
    <lineage>
        <taxon>Eukaryota</taxon>
        <taxon>Fungi</taxon>
        <taxon>Dikarya</taxon>
        <taxon>Basidiomycota</taxon>
        <taxon>Agaricomycotina</taxon>
        <taxon>Tremellomycetes</taxon>
        <taxon>Filobasidiales</taxon>
        <taxon>Filobasidiaceae</taxon>
        <taxon>Naganishia</taxon>
    </lineage>
</organism>
<accession>A0ACC2XVW0</accession>
<dbReference type="Proteomes" id="UP001234202">
    <property type="component" value="Unassembled WGS sequence"/>
</dbReference>
<evidence type="ECO:0000313" key="1">
    <source>
        <dbReference type="EMBL" id="KAJ9127773.1"/>
    </source>
</evidence>
<name>A0ACC2XVW0_9TREE</name>
<dbReference type="EMBL" id="JASBWV010000001">
    <property type="protein sequence ID" value="KAJ9127773.1"/>
    <property type="molecule type" value="Genomic_DNA"/>
</dbReference>